<keyword evidence="2" id="KW-0472">Membrane</keyword>
<feature type="transmembrane region" description="Helical" evidence="2">
    <location>
        <begin position="6"/>
        <end position="26"/>
    </location>
</feature>
<keyword evidence="2" id="KW-1133">Transmembrane helix</keyword>
<keyword evidence="2" id="KW-0812">Transmembrane</keyword>
<organism evidence="3 4">
    <name type="scientific">Jeotgalibacillus malaysiensis</name>
    <dbReference type="NCBI Taxonomy" id="1508404"/>
    <lineage>
        <taxon>Bacteria</taxon>
        <taxon>Bacillati</taxon>
        <taxon>Bacillota</taxon>
        <taxon>Bacilli</taxon>
        <taxon>Bacillales</taxon>
        <taxon>Caryophanaceae</taxon>
        <taxon>Jeotgalibacillus</taxon>
    </lineage>
</organism>
<evidence type="ECO:0000256" key="1">
    <source>
        <dbReference type="SAM" id="MobiDB-lite"/>
    </source>
</evidence>
<reference evidence="3 4" key="1">
    <citation type="submission" date="2014-08" db="EMBL/GenBank/DDBJ databases">
        <title>Complete genome of a marine bacteria Jeotgalibacillus malaysiensis.</title>
        <authorList>
            <person name="Yaakop A.S."/>
            <person name="Chan K.-G."/>
            <person name="Goh K.M."/>
        </authorList>
    </citation>
    <scope>NUCLEOTIDE SEQUENCE [LARGE SCALE GENOMIC DNA]</scope>
    <source>
        <strain evidence="3 4">D5</strain>
        <plasmid evidence="4">Plasmid</plasmid>
    </source>
</reference>
<evidence type="ECO:0000256" key="2">
    <source>
        <dbReference type="SAM" id="Phobius"/>
    </source>
</evidence>
<protein>
    <submittedName>
        <fullName evidence="3">Uncharacterized protein</fullName>
    </submittedName>
</protein>
<accession>A0A0B5ATE9</accession>
<evidence type="ECO:0000313" key="3">
    <source>
        <dbReference type="EMBL" id="AJD93495.1"/>
    </source>
</evidence>
<geneLocation type="plasmid" evidence="4"/>
<feature type="region of interest" description="Disordered" evidence="1">
    <location>
        <begin position="41"/>
        <end position="61"/>
    </location>
</feature>
<keyword evidence="3" id="KW-0614">Plasmid</keyword>
<keyword evidence="4" id="KW-1185">Reference proteome</keyword>
<dbReference type="EMBL" id="CP009417">
    <property type="protein sequence ID" value="AJD93495.1"/>
    <property type="molecule type" value="Genomic_DNA"/>
</dbReference>
<evidence type="ECO:0000313" key="4">
    <source>
        <dbReference type="Proteomes" id="UP000031449"/>
    </source>
</evidence>
<dbReference type="AlphaFoldDB" id="A0A0B5ATE9"/>
<proteinExistence type="predicted"/>
<gene>
    <name evidence="3" type="ORF">JMA_41780</name>
</gene>
<dbReference type="BioCyc" id="JESP1508404:G14D9-13462-MONOMER"/>
<name>A0A0B5ATE9_9BACL</name>
<dbReference type="Proteomes" id="UP000031449">
    <property type="component" value="Plasmid unnamed"/>
</dbReference>
<dbReference type="KEGG" id="jeo:JMA_41780"/>
<dbReference type="HOGENOM" id="CLU_865383_0_0_9"/>
<sequence length="321" mass="36319">MNKDKWVLIGGGAVLGLGMIGSAVFLMSDVLDPKPKTEETASVVKEQSTSKNVKNDNGKQENQTIVTGYTKLITPVGYGEKEFPLEQSDTFKEQLLIEAEGGEVDNILKEMEKRIATHRFSEGKNLEIAGLYADATFAKGLVDKTPEEMRKLLPGGFKTPEMLAILPLYFPEEARRTLYKDVNSLTPLNPGPWKIKDYRMITNRVEADADEAYQDNGVAISMYNVMDGLHQIHVIELIRDQDPGVPVRAYVGEMTNGTLELYGYYVPDGITHYYQTVSFFEDIEEQYLKPNDEYQQEQIEKEIEDGNIPEEVWDEFLNPTQ</sequence>